<keyword evidence="5 9" id="KW-0378">Hydrolase</keyword>
<evidence type="ECO:0000313" key="11">
    <source>
        <dbReference type="EMBL" id="KAF9602000.1"/>
    </source>
</evidence>
<evidence type="ECO:0000256" key="2">
    <source>
        <dbReference type="ARBA" id="ARBA00008834"/>
    </source>
</evidence>
<feature type="chain" id="PRO_5032276890" evidence="10">
    <location>
        <begin position="22"/>
        <end position="442"/>
    </location>
</feature>
<comment type="subcellular location">
    <subcellularLocation>
        <location evidence="1">Secreted</location>
        <location evidence="1">Cell wall</location>
    </subcellularLocation>
</comment>
<evidence type="ECO:0000256" key="3">
    <source>
        <dbReference type="ARBA" id="ARBA00022512"/>
    </source>
</evidence>
<evidence type="ECO:0000256" key="6">
    <source>
        <dbReference type="ARBA" id="ARBA00023295"/>
    </source>
</evidence>
<dbReference type="InterPro" id="IPR006626">
    <property type="entry name" value="PbH1"/>
</dbReference>
<dbReference type="InterPro" id="IPR000743">
    <property type="entry name" value="Glyco_hydro_28"/>
</dbReference>
<dbReference type="SUPFAM" id="SSF51126">
    <property type="entry name" value="Pectin lyase-like"/>
    <property type="match status" value="1"/>
</dbReference>
<dbReference type="SMART" id="SM00710">
    <property type="entry name" value="PbH1"/>
    <property type="match status" value="6"/>
</dbReference>
<reference evidence="11 12" key="1">
    <citation type="submission" date="2020-10" db="EMBL/GenBank/DDBJ databases">
        <title>The Coptis chinensis genome and diversification of protoberbering-type alkaloids.</title>
        <authorList>
            <person name="Wang B."/>
            <person name="Shu S."/>
            <person name="Song C."/>
            <person name="Liu Y."/>
        </authorList>
    </citation>
    <scope>NUCLEOTIDE SEQUENCE [LARGE SCALE GENOMIC DNA]</scope>
    <source>
        <strain evidence="11">HL-2020</strain>
        <tissue evidence="11">Leaf</tissue>
    </source>
</reference>
<evidence type="ECO:0000256" key="9">
    <source>
        <dbReference type="RuleBase" id="RU361169"/>
    </source>
</evidence>
<dbReference type="InterPro" id="IPR011050">
    <property type="entry name" value="Pectin_lyase_fold/virulence"/>
</dbReference>
<accession>A0A835HJQ3</accession>
<dbReference type="InterPro" id="IPR012334">
    <property type="entry name" value="Pectin_lyas_fold"/>
</dbReference>
<protein>
    <submittedName>
        <fullName evidence="11">Uncharacterized protein</fullName>
    </submittedName>
</protein>
<dbReference type="FunFam" id="2.160.20.10:FF:000004">
    <property type="entry name" value="Pectin lyase-like superfamily protein"/>
    <property type="match status" value="1"/>
</dbReference>
<keyword evidence="6 9" id="KW-0326">Glycosidase</keyword>
<dbReference type="AlphaFoldDB" id="A0A835HJQ3"/>
<evidence type="ECO:0000313" key="12">
    <source>
        <dbReference type="Proteomes" id="UP000631114"/>
    </source>
</evidence>
<organism evidence="11 12">
    <name type="scientific">Coptis chinensis</name>
    <dbReference type="NCBI Taxonomy" id="261450"/>
    <lineage>
        <taxon>Eukaryota</taxon>
        <taxon>Viridiplantae</taxon>
        <taxon>Streptophyta</taxon>
        <taxon>Embryophyta</taxon>
        <taxon>Tracheophyta</taxon>
        <taxon>Spermatophyta</taxon>
        <taxon>Magnoliopsida</taxon>
        <taxon>Ranunculales</taxon>
        <taxon>Ranunculaceae</taxon>
        <taxon>Coptidoideae</taxon>
        <taxon>Coptis</taxon>
    </lineage>
</organism>
<evidence type="ECO:0000256" key="5">
    <source>
        <dbReference type="ARBA" id="ARBA00022801"/>
    </source>
</evidence>
<dbReference type="PROSITE" id="PS00502">
    <property type="entry name" value="POLYGALACTURONASE"/>
    <property type="match status" value="1"/>
</dbReference>
<evidence type="ECO:0000256" key="7">
    <source>
        <dbReference type="ARBA" id="ARBA00023316"/>
    </source>
</evidence>
<evidence type="ECO:0000256" key="4">
    <source>
        <dbReference type="ARBA" id="ARBA00022525"/>
    </source>
</evidence>
<dbReference type="EMBL" id="JADFTS010000006">
    <property type="protein sequence ID" value="KAF9602000.1"/>
    <property type="molecule type" value="Genomic_DNA"/>
</dbReference>
<dbReference type="Gene3D" id="2.160.20.10">
    <property type="entry name" value="Single-stranded right-handed beta-helix, Pectin lyase-like"/>
    <property type="match status" value="1"/>
</dbReference>
<evidence type="ECO:0000256" key="8">
    <source>
        <dbReference type="PROSITE-ProRule" id="PRU10052"/>
    </source>
</evidence>
<evidence type="ECO:0000256" key="10">
    <source>
        <dbReference type="SAM" id="SignalP"/>
    </source>
</evidence>
<proteinExistence type="inferred from homology"/>
<keyword evidence="3" id="KW-0134">Cell wall</keyword>
<name>A0A835HJQ3_9MAGN</name>
<comment type="similarity">
    <text evidence="2 9">Belongs to the glycosyl hydrolase 28 family.</text>
</comment>
<dbReference type="OrthoDB" id="187139at2759"/>
<gene>
    <name evidence="11" type="ORF">IFM89_024546</name>
</gene>
<keyword evidence="7" id="KW-0961">Cell wall biogenesis/degradation</keyword>
<dbReference type="Pfam" id="PF00295">
    <property type="entry name" value="Glyco_hydro_28"/>
    <property type="match status" value="1"/>
</dbReference>
<dbReference type="GO" id="GO:0071555">
    <property type="term" value="P:cell wall organization"/>
    <property type="evidence" value="ECO:0007669"/>
    <property type="project" value="UniProtKB-KW"/>
</dbReference>
<comment type="caution">
    <text evidence="11">The sequence shown here is derived from an EMBL/GenBank/DDBJ whole genome shotgun (WGS) entry which is preliminary data.</text>
</comment>
<dbReference type="Proteomes" id="UP000631114">
    <property type="component" value="Unassembled WGS sequence"/>
</dbReference>
<dbReference type="PANTHER" id="PTHR31375">
    <property type="match status" value="1"/>
</dbReference>
<feature type="signal peptide" evidence="10">
    <location>
        <begin position="1"/>
        <end position="21"/>
    </location>
</feature>
<evidence type="ECO:0000256" key="1">
    <source>
        <dbReference type="ARBA" id="ARBA00004191"/>
    </source>
</evidence>
<feature type="active site" evidence="8">
    <location>
        <position position="290"/>
    </location>
</feature>
<dbReference type="GO" id="GO:0004650">
    <property type="term" value="F:polygalacturonase activity"/>
    <property type="evidence" value="ECO:0007669"/>
    <property type="project" value="InterPro"/>
</dbReference>
<keyword evidence="12" id="KW-1185">Reference proteome</keyword>
<sequence>MKMEIVFSLICFHAVIMVARSSSIISDQGAEVQALSTGVGDSATGGTDVQGLSTAVGDNVTGAGNDQQLLSGSGTFSVKDYGVKGDGKTDDTKGFQSAWQAACAASGSPTLSIPKGMYLIGPVKFTETDLISVSSNHQGTLLGSSNLGQYAGNDWLQFGWLSGLTITGGGTLDGQGAQAWPQNKCPKSKQCNTLPANLKFNAVTNSFVKGIKSVNSKFFHIGMVDTHNVQFIGLTITAPDASPNTDGIHIERSSGISVVDSHIGTGDDCISIGHGSTQITVTGVTCGPGHGISVGSLGRYPKEEDVRGIIVKGCTLTGTMNGIRIKTWENSPGPSTASNMTFDDIIMVNVGNPIIIDQTYCPFSKCDAASPSKVKLQDITFRNIRGTSKNPEAVTLDCSSAVPCQNVILEEINLQHSAGPKCICKNVKAKFVGKQLPAPCAV</sequence>
<keyword evidence="10" id="KW-0732">Signal</keyword>
<keyword evidence="4" id="KW-0964">Secreted</keyword>
<dbReference type="GO" id="GO:0005975">
    <property type="term" value="P:carbohydrate metabolic process"/>
    <property type="evidence" value="ECO:0007669"/>
    <property type="project" value="InterPro"/>
</dbReference>